<keyword evidence="1" id="KW-0812">Transmembrane</keyword>
<evidence type="ECO:0000256" key="1">
    <source>
        <dbReference type="SAM" id="Phobius"/>
    </source>
</evidence>
<evidence type="ECO:0000313" key="2">
    <source>
        <dbReference type="EMBL" id="JAA67978.1"/>
    </source>
</evidence>
<keyword evidence="2" id="KW-0808">Transferase</keyword>
<dbReference type="GO" id="GO:0016740">
    <property type="term" value="F:transferase activity"/>
    <property type="evidence" value="ECO:0007669"/>
    <property type="project" value="UniProtKB-KW"/>
</dbReference>
<keyword evidence="1" id="KW-0472">Membrane</keyword>
<sequence length="149" mass="17100">MNPRIPLHLYISITPVSNQLSASRLLQDNMQESTTEPVEPKLRRFTFITFHAFKLLKSNLCSKAIIVFFLIFVSIILVLKRQPSHNTEATITEDIAPNFVVEVNPEGELHPDTWWDGDVGTFTRQANTEYIVPNIVHFVRIGIRHLSFV</sequence>
<keyword evidence="1" id="KW-1133">Transmembrane helix</keyword>
<protein>
    <submittedName>
        <fullName evidence="2">Putative sulfotransferase</fullName>
    </submittedName>
</protein>
<proteinExistence type="evidence at transcript level"/>
<accession>A0A0K8RAT6</accession>
<name>A0A0K8RAT6_IXORI</name>
<organism evidence="2">
    <name type="scientific">Ixodes ricinus</name>
    <name type="common">Common tick</name>
    <name type="synonym">Acarus ricinus</name>
    <dbReference type="NCBI Taxonomy" id="34613"/>
    <lineage>
        <taxon>Eukaryota</taxon>
        <taxon>Metazoa</taxon>
        <taxon>Ecdysozoa</taxon>
        <taxon>Arthropoda</taxon>
        <taxon>Chelicerata</taxon>
        <taxon>Arachnida</taxon>
        <taxon>Acari</taxon>
        <taxon>Parasitiformes</taxon>
        <taxon>Ixodida</taxon>
        <taxon>Ixodoidea</taxon>
        <taxon>Ixodidae</taxon>
        <taxon>Ixodinae</taxon>
        <taxon>Ixodes</taxon>
    </lineage>
</organism>
<dbReference type="AlphaFoldDB" id="A0A0K8RAT6"/>
<reference evidence="2" key="1">
    <citation type="submission" date="2012-12" db="EMBL/GenBank/DDBJ databases">
        <title>Identification and characterization of a phenylalanine ammonia-lyase gene family in Isatis indigotica Fort.</title>
        <authorList>
            <person name="Liu Q."/>
            <person name="Chen J."/>
            <person name="Zhou X."/>
            <person name="Di P."/>
            <person name="Xiao Y."/>
            <person name="Xuan H."/>
            <person name="Zhang L."/>
            <person name="Chen W."/>
        </authorList>
    </citation>
    <scope>NUCLEOTIDE SEQUENCE</scope>
    <source>
        <tissue evidence="2">Salivary gland</tissue>
    </source>
</reference>
<dbReference type="EMBL" id="GADI01005830">
    <property type="protein sequence ID" value="JAA67978.1"/>
    <property type="molecule type" value="mRNA"/>
</dbReference>
<feature type="transmembrane region" description="Helical" evidence="1">
    <location>
        <begin position="60"/>
        <end position="79"/>
    </location>
</feature>